<reference evidence="4" key="1">
    <citation type="submission" date="2013-11" db="EMBL/GenBank/DDBJ databases">
        <title>Genome sequence of the fusiform rust pathogen reveals effectors for host alternation and coevolution with pine.</title>
        <authorList>
            <consortium name="DOE Joint Genome Institute"/>
            <person name="Smith K."/>
            <person name="Pendleton A."/>
            <person name="Kubisiak T."/>
            <person name="Anderson C."/>
            <person name="Salamov A."/>
            <person name="Aerts A."/>
            <person name="Riley R."/>
            <person name="Clum A."/>
            <person name="Lindquist E."/>
            <person name="Ence D."/>
            <person name="Campbell M."/>
            <person name="Kronenberg Z."/>
            <person name="Feau N."/>
            <person name="Dhillon B."/>
            <person name="Hamelin R."/>
            <person name="Burleigh J."/>
            <person name="Smith J."/>
            <person name="Yandell M."/>
            <person name="Nelson C."/>
            <person name="Grigoriev I."/>
            <person name="Davis J."/>
        </authorList>
    </citation>
    <scope>NUCLEOTIDE SEQUENCE</scope>
    <source>
        <strain evidence="4">G11</strain>
    </source>
</reference>
<dbReference type="SUPFAM" id="SSF48350">
    <property type="entry name" value="GTPase activation domain, GAP"/>
    <property type="match status" value="1"/>
</dbReference>
<evidence type="ECO:0000256" key="1">
    <source>
        <dbReference type="ARBA" id="ARBA00022468"/>
    </source>
</evidence>
<feature type="compositionally biased region" description="Low complexity" evidence="2">
    <location>
        <begin position="686"/>
        <end position="702"/>
    </location>
</feature>
<feature type="compositionally biased region" description="Polar residues" evidence="2">
    <location>
        <begin position="188"/>
        <end position="197"/>
    </location>
</feature>
<evidence type="ECO:0000313" key="4">
    <source>
        <dbReference type="EMBL" id="KAG0148390.1"/>
    </source>
</evidence>
<evidence type="ECO:0000256" key="2">
    <source>
        <dbReference type="SAM" id="MobiDB-lite"/>
    </source>
</evidence>
<dbReference type="GO" id="GO:0005737">
    <property type="term" value="C:cytoplasm"/>
    <property type="evidence" value="ECO:0007669"/>
    <property type="project" value="TreeGrafter"/>
</dbReference>
<feature type="compositionally biased region" description="Polar residues" evidence="2">
    <location>
        <begin position="205"/>
        <end position="237"/>
    </location>
</feature>
<organism evidence="4 5">
    <name type="scientific">Cronartium quercuum f. sp. fusiforme G11</name>
    <dbReference type="NCBI Taxonomy" id="708437"/>
    <lineage>
        <taxon>Eukaryota</taxon>
        <taxon>Fungi</taxon>
        <taxon>Dikarya</taxon>
        <taxon>Basidiomycota</taxon>
        <taxon>Pucciniomycotina</taxon>
        <taxon>Pucciniomycetes</taxon>
        <taxon>Pucciniales</taxon>
        <taxon>Coleosporiaceae</taxon>
        <taxon>Cronartium</taxon>
    </lineage>
</organism>
<proteinExistence type="predicted"/>
<feature type="compositionally biased region" description="Polar residues" evidence="2">
    <location>
        <begin position="935"/>
        <end position="950"/>
    </location>
</feature>
<dbReference type="OrthoDB" id="79452at2759"/>
<evidence type="ECO:0000313" key="5">
    <source>
        <dbReference type="Proteomes" id="UP000886653"/>
    </source>
</evidence>
<dbReference type="Gene3D" id="1.20.1270.60">
    <property type="entry name" value="Arfaptin homology (AH) domain/BAR domain"/>
    <property type="match status" value="1"/>
</dbReference>
<keyword evidence="1" id="KW-0343">GTPase activation</keyword>
<gene>
    <name evidence="4" type="ORF">CROQUDRAFT_131918</name>
</gene>
<feature type="region of interest" description="Disordered" evidence="2">
    <location>
        <begin position="926"/>
        <end position="950"/>
    </location>
</feature>
<dbReference type="GO" id="GO:0007165">
    <property type="term" value="P:signal transduction"/>
    <property type="evidence" value="ECO:0007669"/>
    <property type="project" value="InterPro"/>
</dbReference>
<feature type="compositionally biased region" description="Polar residues" evidence="2">
    <location>
        <begin position="645"/>
        <end position="656"/>
    </location>
</feature>
<dbReference type="PANTHER" id="PTHR23176:SF134">
    <property type="entry name" value="RHO-TYPE GTPASE-ACTIVATING PROTEIN"/>
    <property type="match status" value="1"/>
</dbReference>
<comment type="caution">
    <text evidence="4">The sequence shown here is derived from an EMBL/GenBank/DDBJ whole genome shotgun (WGS) entry which is preliminary data.</text>
</comment>
<dbReference type="SUPFAM" id="SSF103657">
    <property type="entry name" value="BAR/IMD domain-like"/>
    <property type="match status" value="1"/>
</dbReference>
<name>A0A9P6TE52_9BASI</name>
<feature type="compositionally biased region" description="Polar residues" evidence="2">
    <location>
        <begin position="836"/>
        <end position="861"/>
    </location>
</feature>
<feature type="region of interest" description="Disordered" evidence="2">
    <location>
        <begin position="295"/>
        <end position="326"/>
    </location>
</feature>
<feature type="compositionally biased region" description="Basic residues" evidence="2">
    <location>
        <begin position="771"/>
        <end position="782"/>
    </location>
</feature>
<dbReference type="InterPro" id="IPR008936">
    <property type="entry name" value="Rho_GTPase_activation_prot"/>
</dbReference>
<dbReference type="InterPro" id="IPR001060">
    <property type="entry name" value="FCH_dom"/>
</dbReference>
<dbReference type="Pfam" id="PF00611">
    <property type="entry name" value="FCH"/>
    <property type="match status" value="1"/>
</dbReference>
<dbReference type="Proteomes" id="UP000886653">
    <property type="component" value="Unassembled WGS sequence"/>
</dbReference>
<accession>A0A9P6TE52</accession>
<dbReference type="InterPro" id="IPR000198">
    <property type="entry name" value="RhoGAP_dom"/>
</dbReference>
<keyword evidence="5" id="KW-1185">Reference proteome</keyword>
<dbReference type="CDD" id="cd00159">
    <property type="entry name" value="RhoGAP"/>
    <property type="match status" value="1"/>
</dbReference>
<sequence length="975" mass="107975">MSGPQNIFAGHRTDDALNTYNSLLHEADSYISFFKKRCEIEDEFQSQLAKLALRQFESDRKLSSEYHDLGPASARLAWQEITSNVQQEAQLRKNWIRKIREHVIEPLEKFRSIKERTLNRIRDDMRNSVNDHKEYLATVQRLKKQYDRKCEEVNQYYSMVEAIEFRDKLIEDRQGEWEHVSAGWLASPPQSNDNLSHGASPPPHANTTTTRKSGDFTQHLNHLVPSGSTGVNANVTPAHSGHSARSPFIISGATSTALRDTAIPVPANPLQAKGNDVLHALRNNTNNLIQRLNSRKENKAGGGSNIISGPDDGTIRPSALRGSKLKREAEDADRDYRKGVFHLETLRLRKEQVIRGARRATEDMVFETSGEAKDTFAYFIDETRMAAVSRISICDHAQYLVDKISPEDDAHTFSVNQPDEFSEPKVLYENAFTGPCQSLLFGVAINDYYASHPGKGWVPLLVRICIEEIEKRGITLEGIYRVSGKMQNVTQLVHEIEKDEDAFRFDPDRHDPYTIAGVLKLYLRQLPTPLFTFPLVERVAFSNNLEEHVQNGFSVLIKKIRKLPPAHQATLKLVCEHLHRVSMYSEQNKMTSSNLGMVFAPAVFSEETGVQLPPQAWKDLVMEALIDHQAELFEGLPIAEPSGGSIKTQRGSLTTRPPSPSARKSLEAEQYESYSRSGSPNRPIVTQASMSTPSPQTTSASSRLMDPSSYHPQRANPPQSSADESEQAPSKRTSVGSNPGFQPPQASHVFPPPVAVQVPASSLARQNTGKATKRSFSLRKKAPPSNRNVQSFGISGATSSRHSFDSHSSIGLDRASPEHQSGARPVHPEFAVLSRPQRSPSNLSEPYNSHLSPHRSPTLTAQRVPQTLEQCSQSVIQLDGHDIHTSATTFSPSTSTTSDGNVDDFANIKSARRGAQVLRNTDVQMPSAGIGLPFDTSSNTSTPTVEGTRNSEAVEELVSGLSQVDLSKPSTPGFV</sequence>
<dbReference type="AlphaFoldDB" id="A0A9P6TE52"/>
<dbReference type="Gene3D" id="1.10.555.10">
    <property type="entry name" value="Rho GTPase activation protein"/>
    <property type="match status" value="1"/>
</dbReference>
<feature type="compositionally biased region" description="Polar residues" evidence="2">
    <location>
        <begin position="716"/>
        <end position="740"/>
    </location>
</feature>
<dbReference type="SMART" id="SM00324">
    <property type="entry name" value="RhoGAP"/>
    <property type="match status" value="1"/>
</dbReference>
<dbReference type="PROSITE" id="PS50238">
    <property type="entry name" value="RHOGAP"/>
    <property type="match status" value="1"/>
</dbReference>
<dbReference type="PANTHER" id="PTHR23176">
    <property type="entry name" value="RHO/RAC/CDC GTPASE-ACTIVATING PROTEIN"/>
    <property type="match status" value="1"/>
</dbReference>
<dbReference type="Pfam" id="PF00620">
    <property type="entry name" value="RhoGAP"/>
    <property type="match status" value="1"/>
</dbReference>
<dbReference type="InterPro" id="IPR050729">
    <property type="entry name" value="Rho-GAP"/>
</dbReference>
<dbReference type="GO" id="GO:0005096">
    <property type="term" value="F:GTPase activator activity"/>
    <property type="evidence" value="ECO:0007669"/>
    <property type="project" value="UniProtKB-KW"/>
</dbReference>
<dbReference type="EMBL" id="MU167237">
    <property type="protein sequence ID" value="KAG0148390.1"/>
    <property type="molecule type" value="Genomic_DNA"/>
</dbReference>
<evidence type="ECO:0000259" key="3">
    <source>
        <dbReference type="PROSITE" id="PS50238"/>
    </source>
</evidence>
<feature type="region of interest" description="Disordered" evidence="2">
    <location>
        <begin position="636"/>
        <end position="861"/>
    </location>
</feature>
<protein>
    <recommendedName>
        <fullName evidence="3">Rho-GAP domain-containing protein</fullName>
    </recommendedName>
</protein>
<dbReference type="InterPro" id="IPR027267">
    <property type="entry name" value="AH/BAR_dom_sf"/>
</dbReference>
<feature type="domain" description="Rho-GAP" evidence="3">
    <location>
        <begin position="443"/>
        <end position="633"/>
    </location>
</feature>
<feature type="region of interest" description="Disordered" evidence="2">
    <location>
        <begin position="184"/>
        <end position="244"/>
    </location>
</feature>
<feature type="compositionally biased region" description="Polar residues" evidence="2">
    <location>
        <begin position="785"/>
        <end position="798"/>
    </location>
</feature>